<gene>
    <name evidence="2" type="ORF">KSV97_03530</name>
    <name evidence="3" type="ORF">KSW06_03805</name>
</gene>
<sequence>MAEGLKPHHHQYFEYDCKSHFDSRRHVIVKKVTYMCMICGKLSHETYEEYCPPPKERKPKALMKYRSRQKSG</sequence>
<evidence type="ECO:0000313" key="3">
    <source>
        <dbReference type="EMBL" id="MBV3392393.1"/>
    </source>
</evidence>
<evidence type="ECO:0000313" key="5">
    <source>
        <dbReference type="Proteomes" id="UP001197492"/>
    </source>
</evidence>
<dbReference type="RefSeq" id="WP_055232353.1">
    <property type="nucleotide sequence ID" value="NZ_JAHOEB010000016.1"/>
</dbReference>
<dbReference type="Proteomes" id="UP001197492">
    <property type="component" value="Unassembled WGS sequence"/>
</dbReference>
<dbReference type="AlphaFoldDB" id="A0AAW4MWZ5"/>
<keyword evidence="5" id="KW-1185">Reference proteome</keyword>
<evidence type="ECO:0000313" key="2">
    <source>
        <dbReference type="EMBL" id="MBV3382316.1"/>
    </source>
</evidence>
<dbReference type="EMBL" id="JAHOEF010000015">
    <property type="protein sequence ID" value="MBV3382316.1"/>
    <property type="molecule type" value="Genomic_DNA"/>
</dbReference>
<evidence type="ECO:0000313" key="4">
    <source>
        <dbReference type="Proteomes" id="UP001196408"/>
    </source>
</evidence>
<proteinExistence type="predicted"/>
<comment type="caution">
    <text evidence="2">The sequence shown here is derived from an EMBL/GenBank/DDBJ whole genome shotgun (WGS) entry which is preliminary data.</text>
</comment>
<reference evidence="2 5" key="1">
    <citation type="submission" date="2021-06" db="EMBL/GenBank/DDBJ databases">
        <title>Collection of gut derived symbiotic bacterial strains cultured from healthy donors.</title>
        <authorList>
            <person name="Lin H."/>
            <person name="Littmann E."/>
            <person name="Pamer E.G."/>
        </authorList>
    </citation>
    <scope>NUCLEOTIDE SEQUENCE</scope>
    <source>
        <strain evidence="3 5">MSK.21.70</strain>
        <strain evidence="2">MSK.21.82</strain>
    </source>
</reference>
<name>A0AAW4MWZ5_9FIRM</name>
<evidence type="ECO:0000256" key="1">
    <source>
        <dbReference type="SAM" id="MobiDB-lite"/>
    </source>
</evidence>
<protein>
    <submittedName>
        <fullName evidence="2">Uncharacterized protein</fullName>
    </submittedName>
</protein>
<dbReference type="EMBL" id="JAHOEL010000016">
    <property type="protein sequence ID" value="MBV3392393.1"/>
    <property type="molecule type" value="Genomic_DNA"/>
</dbReference>
<feature type="compositionally biased region" description="Basic residues" evidence="1">
    <location>
        <begin position="57"/>
        <end position="72"/>
    </location>
</feature>
<organism evidence="2 4">
    <name type="scientific">Catenibacterium mitsuokai</name>
    <dbReference type="NCBI Taxonomy" id="100886"/>
    <lineage>
        <taxon>Bacteria</taxon>
        <taxon>Bacillati</taxon>
        <taxon>Bacillota</taxon>
        <taxon>Erysipelotrichia</taxon>
        <taxon>Erysipelotrichales</taxon>
        <taxon>Coprobacillaceae</taxon>
        <taxon>Catenibacterium</taxon>
    </lineage>
</organism>
<feature type="region of interest" description="Disordered" evidence="1">
    <location>
        <begin position="53"/>
        <end position="72"/>
    </location>
</feature>
<dbReference type="Proteomes" id="UP001196408">
    <property type="component" value="Unassembled WGS sequence"/>
</dbReference>
<accession>A0AAW4MWZ5</accession>